<dbReference type="KEGG" id="aqt:FN924_17895"/>
<feature type="domain" description="VOC" evidence="2">
    <location>
        <begin position="168"/>
        <end position="284"/>
    </location>
</feature>
<dbReference type="PROSITE" id="PS51819">
    <property type="entry name" value="VOC"/>
    <property type="match status" value="2"/>
</dbReference>
<evidence type="ECO:0000256" key="1">
    <source>
        <dbReference type="ARBA" id="ARBA00022723"/>
    </source>
</evidence>
<dbReference type="RefSeq" id="WP_143896858.1">
    <property type="nucleotide sequence ID" value="NZ_CP041666.1"/>
</dbReference>
<name>A0A516KKF7_9BACI</name>
<dbReference type="InterPro" id="IPR004360">
    <property type="entry name" value="Glyas_Fos-R_dOase_dom"/>
</dbReference>
<dbReference type="InterPro" id="IPR018146">
    <property type="entry name" value="Glyoxalase_1_CS"/>
</dbReference>
<proteinExistence type="predicted"/>
<keyword evidence="1" id="KW-0479">Metal-binding</keyword>
<dbReference type="AlphaFoldDB" id="A0A516KKF7"/>
<gene>
    <name evidence="3" type="ORF">FN924_17895</name>
</gene>
<evidence type="ECO:0000313" key="4">
    <source>
        <dbReference type="Proteomes" id="UP000315215"/>
    </source>
</evidence>
<dbReference type="Proteomes" id="UP000315215">
    <property type="component" value="Chromosome"/>
</dbReference>
<dbReference type="InterPro" id="IPR029068">
    <property type="entry name" value="Glyas_Bleomycin-R_OHBP_Dase"/>
</dbReference>
<dbReference type="Gene3D" id="3.10.180.10">
    <property type="entry name" value="2,3-Dihydroxybiphenyl 1,2-Dioxygenase, domain 1"/>
    <property type="match status" value="2"/>
</dbReference>
<keyword evidence="4" id="KW-1185">Reference proteome</keyword>
<dbReference type="SUPFAM" id="SSF54593">
    <property type="entry name" value="Glyoxalase/Bleomycin resistance protein/Dihydroxybiphenyl dioxygenase"/>
    <property type="match status" value="2"/>
</dbReference>
<sequence length="284" mass="31918">MFHGSDKQHVTHVSLIVSDIERAITFYVDTLGFKVKKRQNGVASLTVDGKQTIITLEQPEAVTEKEARRTGLYHFAVLVPTRKDLALVLKRLLEKGYPLQGASDHLVSEALYLSDPDGHGVEIYADRPSERWTWRNGEVVMTTAAIDGPDLLAEAEEYVWGGLPSNTVLGHIHLHVAELDEVRRFYTDGLGFQVVNSQYGTQVLFVSTNGYHHHVGLNIWNGRNAPKPSSNSVRMKYFTVSYPSVEEMEQVVRRLELLNAPFHFVEDAVFTKDPSGNQIELVFS</sequence>
<evidence type="ECO:0000259" key="2">
    <source>
        <dbReference type="PROSITE" id="PS51819"/>
    </source>
</evidence>
<dbReference type="PROSITE" id="PS00934">
    <property type="entry name" value="GLYOXALASE_I_1"/>
    <property type="match status" value="1"/>
</dbReference>
<protein>
    <submittedName>
        <fullName evidence="3">VOC family protein</fullName>
    </submittedName>
</protein>
<organism evidence="3 4">
    <name type="scientific">Radiobacillus deserti</name>
    <dbReference type="NCBI Taxonomy" id="2594883"/>
    <lineage>
        <taxon>Bacteria</taxon>
        <taxon>Bacillati</taxon>
        <taxon>Bacillota</taxon>
        <taxon>Bacilli</taxon>
        <taxon>Bacillales</taxon>
        <taxon>Bacillaceae</taxon>
        <taxon>Radiobacillus</taxon>
    </lineage>
</organism>
<accession>A0A516KKF7</accession>
<dbReference type="Pfam" id="PF00903">
    <property type="entry name" value="Glyoxalase"/>
    <property type="match status" value="2"/>
</dbReference>
<dbReference type="InterPro" id="IPR037523">
    <property type="entry name" value="VOC_core"/>
</dbReference>
<dbReference type="EMBL" id="CP041666">
    <property type="protein sequence ID" value="QDP41879.1"/>
    <property type="molecule type" value="Genomic_DNA"/>
</dbReference>
<dbReference type="PANTHER" id="PTHR43279:SF1">
    <property type="entry name" value="CATECHOL-2,3-DIOXYGENASE"/>
    <property type="match status" value="1"/>
</dbReference>
<dbReference type="GO" id="GO:0046872">
    <property type="term" value="F:metal ion binding"/>
    <property type="evidence" value="ECO:0007669"/>
    <property type="project" value="UniProtKB-KW"/>
</dbReference>
<reference evidence="3 4" key="1">
    <citation type="submission" date="2019-07" db="EMBL/GenBank/DDBJ databases">
        <authorList>
            <person name="Li J."/>
        </authorList>
    </citation>
    <scope>NUCLEOTIDE SEQUENCE [LARGE SCALE GENOMIC DNA]</scope>
    <source>
        <strain evidence="3 4">TKL69</strain>
    </source>
</reference>
<evidence type="ECO:0000313" key="3">
    <source>
        <dbReference type="EMBL" id="QDP41879.1"/>
    </source>
</evidence>
<feature type="domain" description="VOC" evidence="2">
    <location>
        <begin position="9"/>
        <end position="126"/>
    </location>
</feature>
<dbReference type="PANTHER" id="PTHR43279">
    <property type="entry name" value="CATECHOL-2,3-DIOXYGENASE"/>
    <property type="match status" value="1"/>
</dbReference>
<dbReference type="GO" id="GO:0004462">
    <property type="term" value="F:lactoylglutathione lyase activity"/>
    <property type="evidence" value="ECO:0007669"/>
    <property type="project" value="InterPro"/>
</dbReference>
<dbReference type="OrthoDB" id="9792626at2"/>